<dbReference type="AlphaFoldDB" id="X0WJI2"/>
<evidence type="ECO:0000313" key="1">
    <source>
        <dbReference type="EMBL" id="GAG23387.1"/>
    </source>
</evidence>
<protein>
    <submittedName>
        <fullName evidence="1">Uncharacterized protein</fullName>
    </submittedName>
</protein>
<proteinExistence type="predicted"/>
<comment type="caution">
    <text evidence="1">The sequence shown here is derived from an EMBL/GenBank/DDBJ whole genome shotgun (WGS) entry which is preliminary data.</text>
</comment>
<accession>X0WJI2</accession>
<dbReference type="EMBL" id="BARS01031901">
    <property type="protein sequence ID" value="GAG23387.1"/>
    <property type="molecule type" value="Genomic_DNA"/>
</dbReference>
<sequence length="56" mass="6247">VVDVNVKHVSAWDLLHTVAGKAGLRVVVRESEVVINVPGKTHTLRIGRNRRHLKSE</sequence>
<reference evidence="1" key="1">
    <citation type="journal article" date="2014" name="Front. Microbiol.">
        <title>High frequency of phylogenetically diverse reductive dehalogenase-homologous genes in deep subseafloor sedimentary metagenomes.</title>
        <authorList>
            <person name="Kawai M."/>
            <person name="Futagami T."/>
            <person name="Toyoda A."/>
            <person name="Takaki Y."/>
            <person name="Nishi S."/>
            <person name="Hori S."/>
            <person name="Arai W."/>
            <person name="Tsubouchi T."/>
            <person name="Morono Y."/>
            <person name="Uchiyama I."/>
            <person name="Ito T."/>
            <person name="Fujiyama A."/>
            <person name="Inagaki F."/>
            <person name="Takami H."/>
        </authorList>
    </citation>
    <scope>NUCLEOTIDE SEQUENCE</scope>
    <source>
        <strain evidence="1">Expedition CK06-06</strain>
    </source>
</reference>
<feature type="non-terminal residue" evidence="1">
    <location>
        <position position="1"/>
    </location>
</feature>
<organism evidence="1">
    <name type="scientific">marine sediment metagenome</name>
    <dbReference type="NCBI Taxonomy" id="412755"/>
    <lineage>
        <taxon>unclassified sequences</taxon>
        <taxon>metagenomes</taxon>
        <taxon>ecological metagenomes</taxon>
    </lineage>
</organism>
<name>X0WJI2_9ZZZZ</name>
<gene>
    <name evidence="1" type="ORF">S01H1_49578</name>
</gene>